<dbReference type="OrthoDB" id="6322096at2"/>
<dbReference type="KEGG" id="salk:FBQ74_04165"/>
<sequence length="136" mass="15140">MINGPIQLSTPLQTLIRKALTLCELMLPHSQAFYPFAALYEDGKVGCLFADDLTNTQNESYLIEQLQWRIIDTTTDTHSDSILVYAATVTTEYQKQLDAIAINATDSSGNETVLLYPYKRIDGKILISPPMNHSAS</sequence>
<keyword evidence="2" id="KW-1185">Reference proteome</keyword>
<reference evidence="1 2" key="1">
    <citation type="submission" date="2019-04" db="EMBL/GenBank/DDBJ databases">
        <title>Salinimonas iocasae sp. nov., a halophilic bacterium isolated from the outer tube casing of tubeworms in Okinawa Trough.</title>
        <authorList>
            <person name="Zhang H."/>
            <person name="Wang H."/>
            <person name="Li C."/>
        </authorList>
    </citation>
    <scope>NUCLEOTIDE SEQUENCE [LARGE SCALE GENOMIC DNA]</scope>
    <source>
        <strain evidence="1 2">KX18D6</strain>
    </source>
</reference>
<protein>
    <submittedName>
        <fullName evidence="1">Uncharacterized protein</fullName>
    </submittedName>
</protein>
<proteinExistence type="predicted"/>
<gene>
    <name evidence="1" type="ORF">FBQ74_04165</name>
</gene>
<accession>A0A5B7YHN4</accession>
<name>A0A5B7YHN4_9ALTE</name>
<evidence type="ECO:0000313" key="2">
    <source>
        <dbReference type="Proteomes" id="UP000304912"/>
    </source>
</evidence>
<dbReference type="AlphaFoldDB" id="A0A5B7YHN4"/>
<dbReference type="EMBL" id="CP039852">
    <property type="protein sequence ID" value="QCZ95144.1"/>
    <property type="molecule type" value="Genomic_DNA"/>
</dbReference>
<dbReference type="Proteomes" id="UP000304912">
    <property type="component" value="Chromosome"/>
</dbReference>
<organism evidence="1 2">
    <name type="scientific">Salinimonas iocasae</name>
    <dbReference type="NCBI Taxonomy" id="2572577"/>
    <lineage>
        <taxon>Bacteria</taxon>
        <taxon>Pseudomonadati</taxon>
        <taxon>Pseudomonadota</taxon>
        <taxon>Gammaproteobacteria</taxon>
        <taxon>Alteromonadales</taxon>
        <taxon>Alteromonadaceae</taxon>
        <taxon>Alteromonas/Salinimonas group</taxon>
        <taxon>Salinimonas</taxon>
    </lineage>
</organism>
<evidence type="ECO:0000313" key="1">
    <source>
        <dbReference type="EMBL" id="QCZ95144.1"/>
    </source>
</evidence>